<reference evidence="2" key="5">
    <citation type="submission" date="2018-04" db="UniProtKB">
        <authorList>
            <consortium name="EnsemblFungi"/>
        </authorList>
    </citation>
    <scope>IDENTIFICATION</scope>
    <source>
        <strain evidence="2">R3-111a-1</strain>
    </source>
</reference>
<name>J3NX32_GAET3</name>
<dbReference type="GeneID" id="20346297"/>
<gene>
    <name evidence="2" type="primary">20346297</name>
    <name evidence="1" type="ORF">GGTG_05839</name>
</gene>
<evidence type="ECO:0000313" key="1">
    <source>
        <dbReference type="EMBL" id="EJT75914.1"/>
    </source>
</evidence>
<reference evidence="1" key="3">
    <citation type="submission" date="2010-09" db="EMBL/GenBank/DDBJ databases">
        <title>Annotation of Gaeumannomyces graminis var. tritici R3-111a-1.</title>
        <authorList>
            <consortium name="The Broad Institute Genome Sequencing Platform"/>
            <person name="Ma L.-J."/>
            <person name="Dead R."/>
            <person name="Young S.K."/>
            <person name="Zeng Q."/>
            <person name="Gargeya S."/>
            <person name="Fitzgerald M."/>
            <person name="Haas B."/>
            <person name="Abouelleil A."/>
            <person name="Alvarado L."/>
            <person name="Arachchi H.M."/>
            <person name="Berlin A."/>
            <person name="Brown A."/>
            <person name="Chapman S.B."/>
            <person name="Chen Z."/>
            <person name="Dunbar C."/>
            <person name="Freedman E."/>
            <person name="Gearin G."/>
            <person name="Gellesch M."/>
            <person name="Goldberg J."/>
            <person name="Griggs A."/>
            <person name="Gujja S."/>
            <person name="Heiman D."/>
            <person name="Howarth C."/>
            <person name="Larson L."/>
            <person name="Lui A."/>
            <person name="MacDonald P.J.P."/>
            <person name="Mehta T."/>
            <person name="Montmayeur A."/>
            <person name="Murphy C."/>
            <person name="Neiman D."/>
            <person name="Pearson M."/>
            <person name="Priest M."/>
            <person name="Roberts A."/>
            <person name="Saif S."/>
            <person name="Shea T."/>
            <person name="Shenoy N."/>
            <person name="Sisk P."/>
            <person name="Stolte C."/>
            <person name="Sykes S."/>
            <person name="Yandava C."/>
            <person name="Wortman J."/>
            <person name="Nusbaum C."/>
            <person name="Birren B."/>
        </authorList>
    </citation>
    <scope>NUCLEOTIDE SEQUENCE</scope>
    <source>
        <strain evidence="1">R3-111a-1</strain>
    </source>
</reference>
<proteinExistence type="predicted"/>
<dbReference type="AlphaFoldDB" id="J3NX32"/>
<reference evidence="2" key="4">
    <citation type="journal article" date="2015" name="G3 (Bethesda)">
        <title>Genome sequences of three phytopathogenic species of the Magnaporthaceae family of fungi.</title>
        <authorList>
            <person name="Okagaki L.H."/>
            <person name="Nunes C.C."/>
            <person name="Sailsbery J."/>
            <person name="Clay B."/>
            <person name="Brown D."/>
            <person name="John T."/>
            <person name="Oh Y."/>
            <person name="Young N."/>
            <person name="Fitzgerald M."/>
            <person name="Haas B.J."/>
            <person name="Zeng Q."/>
            <person name="Young S."/>
            <person name="Adiconis X."/>
            <person name="Fan L."/>
            <person name="Levin J.Z."/>
            <person name="Mitchell T.K."/>
            <person name="Okubara P.A."/>
            <person name="Farman M.L."/>
            <person name="Kohn L.M."/>
            <person name="Birren B."/>
            <person name="Ma L.-J."/>
            <person name="Dean R.A."/>
        </authorList>
    </citation>
    <scope>NUCLEOTIDE SEQUENCE</scope>
    <source>
        <strain evidence="2">R3-111a-1</strain>
    </source>
</reference>
<accession>J3NX32</accession>
<sequence>MAEVDHSVAEARYEPRIAVETFYAGRPSRERVTRSGAAPAVLGYLGAAQDDFVSAWNRLAFREVARTLAAAATDIAARGNATSICPRRWVL</sequence>
<dbReference type="EnsemblFungi" id="EJT75914">
    <property type="protein sequence ID" value="EJT75914"/>
    <property type="gene ID" value="GGTG_05839"/>
</dbReference>
<organism evidence="1">
    <name type="scientific">Gaeumannomyces tritici (strain R3-111a-1)</name>
    <name type="common">Wheat and barley take-all root rot fungus</name>
    <name type="synonym">Gaeumannomyces graminis var. tritici</name>
    <dbReference type="NCBI Taxonomy" id="644352"/>
    <lineage>
        <taxon>Eukaryota</taxon>
        <taxon>Fungi</taxon>
        <taxon>Dikarya</taxon>
        <taxon>Ascomycota</taxon>
        <taxon>Pezizomycotina</taxon>
        <taxon>Sordariomycetes</taxon>
        <taxon>Sordariomycetidae</taxon>
        <taxon>Magnaporthales</taxon>
        <taxon>Magnaporthaceae</taxon>
        <taxon>Gaeumannomyces</taxon>
    </lineage>
</organism>
<protein>
    <submittedName>
        <fullName evidence="1 2">Uncharacterized protein</fullName>
    </submittedName>
</protein>
<evidence type="ECO:0000313" key="3">
    <source>
        <dbReference type="Proteomes" id="UP000006039"/>
    </source>
</evidence>
<dbReference type="RefSeq" id="XP_009221914.1">
    <property type="nucleotide sequence ID" value="XM_009223650.1"/>
</dbReference>
<dbReference type="HOGENOM" id="CLU_2427151_0_0_1"/>
<keyword evidence="3" id="KW-1185">Reference proteome</keyword>
<reference evidence="1" key="2">
    <citation type="submission" date="2010-07" db="EMBL/GenBank/DDBJ databases">
        <authorList>
            <consortium name="The Broad Institute Genome Sequencing Platform"/>
            <consortium name="Broad Institute Genome Sequencing Center for Infectious Disease"/>
            <person name="Ma L.-J."/>
            <person name="Dead R."/>
            <person name="Young S."/>
            <person name="Zeng Q."/>
            <person name="Koehrsen M."/>
            <person name="Alvarado L."/>
            <person name="Berlin A."/>
            <person name="Chapman S.B."/>
            <person name="Chen Z."/>
            <person name="Freedman E."/>
            <person name="Gellesch M."/>
            <person name="Goldberg J."/>
            <person name="Griggs A."/>
            <person name="Gujja S."/>
            <person name="Heilman E.R."/>
            <person name="Heiman D."/>
            <person name="Hepburn T."/>
            <person name="Howarth C."/>
            <person name="Jen D."/>
            <person name="Larson L."/>
            <person name="Mehta T."/>
            <person name="Neiman D."/>
            <person name="Pearson M."/>
            <person name="Roberts A."/>
            <person name="Saif S."/>
            <person name="Shea T."/>
            <person name="Shenoy N."/>
            <person name="Sisk P."/>
            <person name="Stolte C."/>
            <person name="Sykes S."/>
            <person name="Walk T."/>
            <person name="White J."/>
            <person name="Yandava C."/>
            <person name="Haas B."/>
            <person name="Nusbaum C."/>
            <person name="Birren B."/>
        </authorList>
    </citation>
    <scope>NUCLEOTIDE SEQUENCE</scope>
    <source>
        <strain evidence="1">R3-111a-1</strain>
    </source>
</reference>
<dbReference type="Proteomes" id="UP000006039">
    <property type="component" value="Unassembled WGS sequence"/>
</dbReference>
<dbReference type="VEuPathDB" id="FungiDB:GGTG_05839"/>
<dbReference type="EMBL" id="GL385397">
    <property type="protein sequence ID" value="EJT75914.1"/>
    <property type="molecule type" value="Genomic_DNA"/>
</dbReference>
<evidence type="ECO:0000313" key="2">
    <source>
        <dbReference type="EnsemblFungi" id="EJT75914"/>
    </source>
</evidence>
<reference evidence="3" key="1">
    <citation type="submission" date="2010-07" db="EMBL/GenBank/DDBJ databases">
        <title>The genome sequence of Gaeumannomyces graminis var. tritici strain R3-111a-1.</title>
        <authorList>
            <consortium name="The Broad Institute Genome Sequencing Platform"/>
            <person name="Ma L.-J."/>
            <person name="Dead R."/>
            <person name="Young S."/>
            <person name="Zeng Q."/>
            <person name="Koehrsen M."/>
            <person name="Alvarado L."/>
            <person name="Berlin A."/>
            <person name="Chapman S.B."/>
            <person name="Chen Z."/>
            <person name="Freedman E."/>
            <person name="Gellesch M."/>
            <person name="Goldberg J."/>
            <person name="Griggs A."/>
            <person name="Gujja S."/>
            <person name="Heilman E.R."/>
            <person name="Heiman D."/>
            <person name="Hepburn T."/>
            <person name="Howarth C."/>
            <person name="Jen D."/>
            <person name="Larson L."/>
            <person name="Mehta T."/>
            <person name="Neiman D."/>
            <person name="Pearson M."/>
            <person name="Roberts A."/>
            <person name="Saif S."/>
            <person name="Shea T."/>
            <person name="Shenoy N."/>
            <person name="Sisk P."/>
            <person name="Stolte C."/>
            <person name="Sykes S."/>
            <person name="Walk T."/>
            <person name="White J."/>
            <person name="Yandava C."/>
            <person name="Haas B."/>
            <person name="Nusbaum C."/>
            <person name="Birren B."/>
        </authorList>
    </citation>
    <scope>NUCLEOTIDE SEQUENCE [LARGE SCALE GENOMIC DNA]</scope>
    <source>
        <strain evidence="3">R3-111a-1</strain>
    </source>
</reference>